<gene>
    <name evidence="1" type="ORF">J5U22_01485</name>
</gene>
<organism evidence="1 2">
    <name type="scientific">Saccharolobus shibatae</name>
    <dbReference type="NCBI Taxonomy" id="2286"/>
    <lineage>
        <taxon>Archaea</taxon>
        <taxon>Thermoproteota</taxon>
        <taxon>Thermoprotei</taxon>
        <taxon>Sulfolobales</taxon>
        <taxon>Sulfolobaceae</taxon>
        <taxon>Saccharolobus</taxon>
    </lineage>
</organism>
<dbReference type="Proteomes" id="UP000694036">
    <property type="component" value="Chromosome"/>
</dbReference>
<dbReference type="EMBL" id="CP077713">
    <property type="protein sequence ID" value="QXJ34938.1"/>
    <property type="molecule type" value="Genomic_DNA"/>
</dbReference>
<accession>A0A8F5C0S1</accession>
<keyword evidence="2" id="KW-1185">Reference proteome</keyword>
<reference evidence="1 2" key="1">
    <citation type="journal article" date="2021" name="Environ. Microbiol.">
        <title>New insights into the diversity and evolution of the archaeal mobilome from three complete genomes of Saccharolobus shibatae.</title>
        <authorList>
            <person name="Medvedeva S."/>
            <person name="Brandt D."/>
            <person name="Cvirkaite-Krupovic V."/>
            <person name="Liu Y."/>
            <person name="Severinov K."/>
            <person name="Ishino S."/>
            <person name="Ishino Y."/>
            <person name="Prangishvili D."/>
            <person name="Kalinowski J."/>
            <person name="Krupovic M."/>
        </authorList>
    </citation>
    <scope>NUCLEOTIDE SEQUENCE [LARGE SCALE GENOMIC DNA]</scope>
    <source>
        <strain evidence="1 2">S38A</strain>
    </source>
</reference>
<evidence type="ECO:0000313" key="2">
    <source>
        <dbReference type="Proteomes" id="UP000694036"/>
    </source>
</evidence>
<evidence type="ECO:0000313" key="1">
    <source>
        <dbReference type="EMBL" id="QXJ34938.1"/>
    </source>
</evidence>
<protein>
    <submittedName>
        <fullName evidence="1">Uncharacterized protein</fullName>
    </submittedName>
</protein>
<sequence>MCRDCGKYFLADASYHHYSGELREEALRGVFSNSHLIR</sequence>
<dbReference type="AlphaFoldDB" id="A0A8F5C0S1"/>
<name>A0A8F5C0S1_9CREN</name>
<proteinExistence type="predicted"/>